<accession>A0A401ZME2</accession>
<dbReference type="Proteomes" id="UP000287224">
    <property type="component" value="Unassembled WGS sequence"/>
</dbReference>
<evidence type="ECO:0000313" key="1">
    <source>
        <dbReference type="EMBL" id="GCE07936.1"/>
    </source>
</evidence>
<dbReference type="AlphaFoldDB" id="A0A401ZME2"/>
<comment type="caution">
    <text evidence="1">The sequence shown here is derived from an EMBL/GenBank/DDBJ whole genome shotgun (WGS) entry which is preliminary data.</text>
</comment>
<dbReference type="RefSeq" id="WP_126600116.1">
    <property type="nucleotide sequence ID" value="NZ_BIFQ01000002.1"/>
</dbReference>
<organism evidence="1 2">
    <name type="scientific">Dictyobacter aurantiacus</name>
    <dbReference type="NCBI Taxonomy" id="1936993"/>
    <lineage>
        <taxon>Bacteria</taxon>
        <taxon>Bacillati</taxon>
        <taxon>Chloroflexota</taxon>
        <taxon>Ktedonobacteria</taxon>
        <taxon>Ktedonobacterales</taxon>
        <taxon>Dictyobacteraceae</taxon>
        <taxon>Dictyobacter</taxon>
    </lineage>
</organism>
<evidence type="ECO:0000313" key="2">
    <source>
        <dbReference type="Proteomes" id="UP000287224"/>
    </source>
</evidence>
<name>A0A401ZME2_9CHLR</name>
<dbReference type="EMBL" id="BIFQ01000002">
    <property type="protein sequence ID" value="GCE07936.1"/>
    <property type="molecule type" value="Genomic_DNA"/>
</dbReference>
<gene>
    <name evidence="1" type="ORF">KDAU_52650</name>
</gene>
<proteinExistence type="predicted"/>
<reference evidence="2" key="1">
    <citation type="submission" date="2018-12" db="EMBL/GenBank/DDBJ databases">
        <title>Tengunoibacter tsumagoiensis gen. nov., sp. nov., Dictyobacter kobayashii sp. nov., D. alpinus sp. nov., and D. joshuensis sp. nov. and description of Dictyobacteraceae fam. nov. within the order Ktedonobacterales isolated from Tengu-no-mugimeshi.</title>
        <authorList>
            <person name="Wang C.M."/>
            <person name="Zheng Y."/>
            <person name="Sakai Y."/>
            <person name="Toyoda A."/>
            <person name="Minakuchi Y."/>
            <person name="Abe K."/>
            <person name="Yokota A."/>
            <person name="Yabe S."/>
        </authorList>
    </citation>
    <scope>NUCLEOTIDE SEQUENCE [LARGE SCALE GENOMIC DNA]</scope>
    <source>
        <strain evidence="2">S-27</strain>
    </source>
</reference>
<sequence length="68" mass="7866">MNDIDDTEAIEHLRQAGWTPVEIERLRQVRRAYVEKGEQTLGDHPHSTFVRWLLILLQEGVPASGPCW</sequence>
<protein>
    <submittedName>
        <fullName evidence="1">Uncharacterized protein</fullName>
    </submittedName>
</protein>
<keyword evidence="2" id="KW-1185">Reference proteome</keyword>